<name>A0A346NTB3_KLEAE</name>
<dbReference type="EMBL" id="MF687360">
    <property type="protein sequence ID" value="AXR70506.1"/>
    <property type="molecule type" value="Genomic_DNA"/>
</dbReference>
<dbReference type="RefSeq" id="WP_049047040.1">
    <property type="nucleotide sequence ID" value="NZ_JAAFCO010000001.1"/>
</dbReference>
<dbReference type="Pfam" id="PF04230">
    <property type="entry name" value="PS_pyruv_trans"/>
    <property type="match status" value="1"/>
</dbReference>
<evidence type="ECO:0000259" key="1">
    <source>
        <dbReference type="Pfam" id="PF04230"/>
    </source>
</evidence>
<feature type="domain" description="Polysaccharide pyruvyl transferase" evidence="1">
    <location>
        <begin position="25"/>
        <end position="260"/>
    </location>
</feature>
<protein>
    <submittedName>
        <fullName evidence="2">Polysaccharide pyruvyl transferase</fullName>
    </submittedName>
</protein>
<dbReference type="InterPro" id="IPR007345">
    <property type="entry name" value="Polysacch_pyruvyl_Trfase"/>
</dbReference>
<accession>A0A346NTB3</accession>
<keyword evidence="2" id="KW-0808">Transferase</keyword>
<reference evidence="2" key="1">
    <citation type="journal article" date="2018" name="Front. Microbiol.">
        <title>Establishment of a Molecular Serotyping Scheme and a Multiplexed Luminex-Based Array for Enterobacter aerogenes.</title>
        <authorList>
            <person name="Guo X."/>
            <person name="Wang M."/>
            <person name="Wang L."/>
            <person name="Wang Y."/>
            <person name="Chen T."/>
            <person name="Wu P."/>
            <person name="Chen M."/>
            <person name="Liu B."/>
            <person name="Feng L."/>
        </authorList>
    </citation>
    <scope>NUCLEOTIDE SEQUENCE</scope>
    <source>
        <strain evidence="2">86_EAER</strain>
    </source>
</reference>
<dbReference type="AlphaFoldDB" id="A0A346NTB3"/>
<evidence type="ECO:0000313" key="2">
    <source>
        <dbReference type="EMBL" id="AXR70506.1"/>
    </source>
</evidence>
<sequence length="329" mass="37879">MQVNNTQYGVLTYESDIYVKRNWINLGDYVQSTAARQFLPCVNEYIPRDHMNTYSGNKVKMIMNAWYMDIPENFPPSEDITPLYVSIHINSTIVDKIFTPASIEHFKKHAPIGCRDFYTRDLLISKGIDAYYSGCMTLTLGNKYKRDNVTDDVYFIDVMYDSMSLPELISQPLRFGKRLLNGRAFEFNHRSKVLNQFFDSELLKHAKYEKQIIPYLSADEGFKLADEFLRKLANAKLVVTSRIHTALPCLAMGTPVIFVNGGFKNKVDNCRFDGLFDFFNRIDVDMNANATANFEFDGKKIGMNTIIKNKTLHEQYANELADKCKSFVV</sequence>
<organism evidence="2">
    <name type="scientific">Klebsiella aerogenes</name>
    <name type="common">Enterobacter aerogenes</name>
    <dbReference type="NCBI Taxonomy" id="548"/>
    <lineage>
        <taxon>Bacteria</taxon>
        <taxon>Pseudomonadati</taxon>
        <taxon>Pseudomonadota</taxon>
        <taxon>Gammaproteobacteria</taxon>
        <taxon>Enterobacterales</taxon>
        <taxon>Enterobacteriaceae</taxon>
        <taxon>Klebsiella/Raoultella group</taxon>
        <taxon>Klebsiella</taxon>
    </lineage>
</organism>
<dbReference type="GO" id="GO:0016740">
    <property type="term" value="F:transferase activity"/>
    <property type="evidence" value="ECO:0007669"/>
    <property type="project" value="UniProtKB-KW"/>
</dbReference>
<proteinExistence type="predicted"/>